<dbReference type="EMBL" id="JANVFO010000017">
    <property type="protein sequence ID" value="KAJ3733560.1"/>
    <property type="molecule type" value="Genomic_DNA"/>
</dbReference>
<evidence type="ECO:0000256" key="3">
    <source>
        <dbReference type="ARBA" id="ARBA00023002"/>
    </source>
</evidence>
<protein>
    <submittedName>
        <fullName evidence="5">FAD/NAD-P-binding domain-containing protein</fullName>
    </submittedName>
</protein>
<proteinExistence type="predicted"/>
<name>A0AA38N126_9AGAR</name>
<organism evidence="5 6">
    <name type="scientific">Lentinula guzmanii</name>
    <dbReference type="NCBI Taxonomy" id="2804957"/>
    <lineage>
        <taxon>Eukaryota</taxon>
        <taxon>Fungi</taxon>
        <taxon>Dikarya</taxon>
        <taxon>Basidiomycota</taxon>
        <taxon>Agaricomycotina</taxon>
        <taxon>Agaricomycetes</taxon>
        <taxon>Agaricomycetidae</taxon>
        <taxon>Agaricales</taxon>
        <taxon>Marasmiineae</taxon>
        <taxon>Omphalotaceae</taxon>
        <taxon>Lentinula</taxon>
    </lineage>
</organism>
<keyword evidence="1" id="KW-0285">Flavoprotein</keyword>
<evidence type="ECO:0000256" key="2">
    <source>
        <dbReference type="ARBA" id="ARBA00022827"/>
    </source>
</evidence>
<accession>A0AA38N126</accession>
<feature type="domain" description="FAD-binding" evidence="4">
    <location>
        <begin position="304"/>
        <end position="395"/>
    </location>
</feature>
<evidence type="ECO:0000313" key="6">
    <source>
        <dbReference type="Proteomes" id="UP001176059"/>
    </source>
</evidence>
<evidence type="ECO:0000313" key="5">
    <source>
        <dbReference type="EMBL" id="KAJ3733560.1"/>
    </source>
</evidence>
<dbReference type="Pfam" id="PF13450">
    <property type="entry name" value="NAD_binding_8"/>
    <property type="match status" value="1"/>
</dbReference>
<dbReference type="PRINTS" id="PR00420">
    <property type="entry name" value="RNGMNOXGNASE"/>
</dbReference>
<dbReference type="GO" id="GO:0071949">
    <property type="term" value="F:FAD binding"/>
    <property type="evidence" value="ECO:0007669"/>
    <property type="project" value="InterPro"/>
</dbReference>
<dbReference type="InterPro" id="IPR002938">
    <property type="entry name" value="FAD-bd"/>
</dbReference>
<keyword evidence="2" id="KW-0274">FAD</keyword>
<dbReference type="GO" id="GO:0044550">
    <property type="term" value="P:secondary metabolite biosynthetic process"/>
    <property type="evidence" value="ECO:0007669"/>
    <property type="project" value="TreeGrafter"/>
</dbReference>
<dbReference type="Gene3D" id="3.50.50.60">
    <property type="entry name" value="FAD/NAD(P)-binding domain"/>
    <property type="match status" value="1"/>
</dbReference>
<sequence>MPAPKFRVAICGGGISGLCLAVALSRYPNIQVDVYEATDRFKEIGAGVMIWARTWKILEQLGLGPAFSRIAHAPPDGSIGTGFDFRRSDQPQEGFTYHSVKMSCKYAQEVFTHSPRIISISDGCIRFYRVDFLDAFVDALPSGVAHFGMRLVSYSQKAGANKILLEFSNGTTGTCDLLAGCDGIKSSTRAQLFKEAAERSGDVTLLKFIDPVWTGTIAYRGLIPVERLPPSHRTIADPTMYCGKSKHVVSYSISRGDVVNVVTFASEPESEGSSYSEDTGGTHCPQKELLDCYAGWEPDVEQLLSQIEKPTKWAIHHLRPLPFFVDGKVALLGDACHAMAPHEGAGAGQAIETNHERKDAFILAALLEHATHETIPFALEAYQHVRLPFANHVLKGSYDSGLMYEFNSEYGEDYKNLGPVIEKQWDWVEEPDPEKERLRALQYFKELASRS</sequence>
<dbReference type="SUPFAM" id="SSF51905">
    <property type="entry name" value="FAD/NAD(P)-binding domain"/>
    <property type="match status" value="1"/>
</dbReference>
<keyword evidence="6" id="KW-1185">Reference proteome</keyword>
<dbReference type="SUPFAM" id="SSF54373">
    <property type="entry name" value="FAD-linked reductases, C-terminal domain"/>
    <property type="match status" value="1"/>
</dbReference>
<comment type="caution">
    <text evidence="5">The sequence shown here is derived from an EMBL/GenBank/DDBJ whole genome shotgun (WGS) entry which is preliminary data.</text>
</comment>
<dbReference type="PANTHER" id="PTHR46720">
    <property type="entry name" value="HYDROXYLASE, PUTATIVE (AFU_ORTHOLOGUE AFUA_3G01460)-RELATED"/>
    <property type="match status" value="1"/>
</dbReference>
<gene>
    <name evidence="5" type="ORF">DFJ43DRAFT_1137961</name>
</gene>
<dbReference type="Proteomes" id="UP001176059">
    <property type="component" value="Unassembled WGS sequence"/>
</dbReference>
<dbReference type="PANTHER" id="PTHR46720:SF3">
    <property type="entry name" value="FAD-BINDING DOMAIN-CONTAINING PROTEIN-RELATED"/>
    <property type="match status" value="1"/>
</dbReference>
<evidence type="ECO:0000256" key="1">
    <source>
        <dbReference type="ARBA" id="ARBA00022630"/>
    </source>
</evidence>
<dbReference type="GO" id="GO:0016491">
    <property type="term" value="F:oxidoreductase activity"/>
    <property type="evidence" value="ECO:0007669"/>
    <property type="project" value="UniProtKB-KW"/>
</dbReference>
<evidence type="ECO:0000259" key="4">
    <source>
        <dbReference type="Pfam" id="PF01494"/>
    </source>
</evidence>
<reference evidence="5" key="2">
    <citation type="journal article" date="2023" name="Proc. Natl. Acad. Sci. U.S.A.">
        <title>A global phylogenomic analysis of the shiitake genus Lentinula.</title>
        <authorList>
            <person name="Sierra-Patev S."/>
            <person name="Min B."/>
            <person name="Naranjo-Ortiz M."/>
            <person name="Looney B."/>
            <person name="Konkel Z."/>
            <person name="Slot J.C."/>
            <person name="Sakamoto Y."/>
            <person name="Steenwyk J.L."/>
            <person name="Rokas A."/>
            <person name="Carro J."/>
            <person name="Camarero S."/>
            <person name="Ferreira P."/>
            <person name="Molpeceres G."/>
            <person name="Ruiz-Duenas F.J."/>
            <person name="Serrano A."/>
            <person name="Henrissat B."/>
            <person name="Drula E."/>
            <person name="Hughes K.W."/>
            <person name="Mata J.L."/>
            <person name="Ishikawa N.K."/>
            <person name="Vargas-Isla R."/>
            <person name="Ushijima S."/>
            <person name="Smith C.A."/>
            <person name="Donoghue J."/>
            <person name="Ahrendt S."/>
            <person name="Andreopoulos W."/>
            <person name="He G."/>
            <person name="LaButti K."/>
            <person name="Lipzen A."/>
            <person name="Ng V."/>
            <person name="Riley R."/>
            <person name="Sandor L."/>
            <person name="Barry K."/>
            <person name="Martinez A.T."/>
            <person name="Xiao Y."/>
            <person name="Gibbons J.G."/>
            <person name="Terashima K."/>
            <person name="Grigoriev I.V."/>
            <person name="Hibbett D."/>
        </authorList>
    </citation>
    <scope>NUCLEOTIDE SEQUENCE</scope>
    <source>
        <strain evidence="5">ET3784</strain>
    </source>
</reference>
<dbReference type="AlphaFoldDB" id="A0AA38N126"/>
<dbReference type="Pfam" id="PF01494">
    <property type="entry name" value="FAD_binding_3"/>
    <property type="match status" value="1"/>
</dbReference>
<dbReference type="InterPro" id="IPR051104">
    <property type="entry name" value="FAD_monoxygenase"/>
</dbReference>
<dbReference type="InterPro" id="IPR036188">
    <property type="entry name" value="FAD/NAD-bd_sf"/>
</dbReference>
<reference evidence="5" key="1">
    <citation type="submission" date="2022-08" db="EMBL/GenBank/DDBJ databases">
        <authorList>
            <consortium name="DOE Joint Genome Institute"/>
            <person name="Min B."/>
            <person name="Sierra-Patev S."/>
            <person name="Naranjo-Ortiz M."/>
            <person name="Looney B."/>
            <person name="Konkel Z."/>
            <person name="Slot J.C."/>
            <person name="Sakamoto Y."/>
            <person name="Steenwyk J.L."/>
            <person name="Rokas A."/>
            <person name="Carro J."/>
            <person name="Camarero S."/>
            <person name="Ferreira P."/>
            <person name="Molpeceres G."/>
            <person name="Ruiz-duenas F.J."/>
            <person name="Serrano A."/>
            <person name="Henrissat B."/>
            <person name="Drula E."/>
            <person name="Hughes K.W."/>
            <person name="Mata J.L."/>
            <person name="Ishikawa N.K."/>
            <person name="Vargas-Isla R."/>
            <person name="Ushijima S."/>
            <person name="Smith C.A."/>
            <person name="Ahrendt S."/>
            <person name="Andreopoulos W."/>
            <person name="He G."/>
            <person name="LaButti K."/>
            <person name="Lipzen A."/>
            <person name="Ng V."/>
            <person name="Riley R."/>
            <person name="Sandor L."/>
            <person name="Barry K."/>
            <person name="Martinez A.T."/>
            <person name="Xiao Y."/>
            <person name="Gibbons J.G."/>
            <person name="Terashima K."/>
            <person name="Hibbett D.S."/>
            <person name="Grigoriev I.V."/>
        </authorList>
    </citation>
    <scope>NUCLEOTIDE SEQUENCE</scope>
    <source>
        <strain evidence="5">ET3784</strain>
    </source>
</reference>
<keyword evidence="3" id="KW-0560">Oxidoreductase</keyword>